<keyword evidence="1" id="KW-1133">Transmembrane helix</keyword>
<protein>
    <submittedName>
        <fullName evidence="2">Uncharacterized protein</fullName>
    </submittedName>
</protein>
<organism evidence="2 3">
    <name type="scientific">Vigna mungo</name>
    <name type="common">Black gram</name>
    <name type="synonym">Phaseolus mungo</name>
    <dbReference type="NCBI Taxonomy" id="3915"/>
    <lineage>
        <taxon>Eukaryota</taxon>
        <taxon>Viridiplantae</taxon>
        <taxon>Streptophyta</taxon>
        <taxon>Embryophyta</taxon>
        <taxon>Tracheophyta</taxon>
        <taxon>Spermatophyta</taxon>
        <taxon>Magnoliopsida</taxon>
        <taxon>eudicotyledons</taxon>
        <taxon>Gunneridae</taxon>
        <taxon>Pentapetalae</taxon>
        <taxon>rosids</taxon>
        <taxon>fabids</taxon>
        <taxon>Fabales</taxon>
        <taxon>Fabaceae</taxon>
        <taxon>Papilionoideae</taxon>
        <taxon>50 kb inversion clade</taxon>
        <taxon>NPAAA clade</taxon>
        <taxon>indigoferoid/millettioid clade</taxon>
        <taxon>Phaseoleae</taxon>
        <taxon>Vigna</taxon>
    </lineage>
</organism>
<dbReference type="EMBL" id="CP144696">
    <property type="protein sequence ID" value="WVZ12232.1"/>
    <property type="molecule type" value="Genomic_DNA"/>
</dbReference>
<feature type="transmembrane region" description="Helical" evidence="1">
    <location>
        <begin position="21"/>
        <end position="43"/>
    </location>
</feature>
<accession>A0AAQ3NPG3</accession>
<feature type="transmembrane region" description="Helical" evidence="1">
    <location>
        <begin position="74"/>
        <end position="98"/>
    </location>
</feature>
<keyword evidence="3" id="KW-1185">Reference proteome</keyword>
<sequence length="154" mass="16717">MFSSLSLDRAIGESLRNLRAMVIAVGSVSSPGIIISMMFWLIMSGLRRALELESSLSRNSASNTSFTASPSSSASLSIISFFSFFLSSTIFLTIFTILSFDFKDLYSLVPGNLRGKQINPLMNSANSLYRKSNSSPGPTLIRTLTKTGNVILLT</sequence>
<gene>
    <name evidence="2" type="ORF">V8G54_016762</name>
</gene>
<keyword evidence="1" id="KW-0812">Transmembrane</keyword>
<dbReference type="AlphaFoldDB" id="A0AAQ3NPG3"/>
<evidence type="ECO:0000313" key="3">
    <source>
        <dbReference type="Proteomes" id="UP001374535"/>
    </source>
</evidence>
<evidence type="ECO:0000313" key="2">
    <source>
        <dbReference type="EMBL" id="WVZ12232.1"/>
    </source>
</evidence>
<reference evidence="2 3" key="1">
    <citation type="journal article" date="2023" name="Life. Sci Alliance">
        <title>Evolutionary insights into 3D genome organization and epigenetic landscape of Vigna mungo.</title>
        <authorList>
            <person name="Junaid A."/>
            <person name="Singh B."/>
            <person name="Bhatia S."/>
        </authorList>
    </citation>
    <scope>NUCLEOTIDE SEQUENCE [LARGE SCALE GENOMIC DNA]</scope>
    <source>
        <strain evidence="2">Urdbean</strain>
    </source>
</reference>
<keyword evidence="1" id="KW-0472">Membrane</keyword>
<name>A0AAQ3NPG3_VIGMU</name>
<proteinExistence type="predicted"/>
<dbReference type="Proteomes" id="UP001374535">
    <property type="component" value="Chromosome 5"/>
</dbReference>
<evidence type="ECO:0000256" key="1">
    <source>
        <dbReference type="SAM" id="Phobius"/>
    </source>
</evidence>